<dbReference type="InterPro" id="IPR022742">
    <property type="entry name" value="Hydrolase_4"/>
</dbReference>
<comment type="caution">
    <text evidence="4">The sequence shown here is derived from an EMBL/GenBank/DDBJ whole genome shotgun (WGS) entry which is preliminary data.</text>
</comment>
<evidence type="ECO:0000256" key="2">
    <source>
        <dbReference type="ARBA" id="ARBA00022801"/>
    </source>
</evidence>
<keyword evidence="2 4" id="KW-0378">Hydrolase</keyword>
<protein>
    <submittedName>
        <fullName evidence="4">Alpha/beta hydrolase</fullName>
    </submittedName>
</protein>
<sequence>MIVATVLTMGQFTRAEVSFASDGGQRSGHLYRPDVSHPVPCVVMCSGFGSTMDRLFGWAEAFADAGLAALVFDYGSFGRSEGDPRQVVDLDGQLADVRAAVACARANEAVDADRIVLWGNSLGGAHAVTAAADDSRIAAVVAQIPFNGFPRRVEGRSTAQSLRLMAAIVWDALRGKLGLTPHYIPLVGEPGEGAITNAAGAEDHVRTLSGGNSLWRNQVAPRGILQMMRYRPAEAAARLTVPLLVCLATEDAETPVALSSQLAERAPHGRLKLYPGTHFSFYTDPTTRRTVATDQIAFIQEVLCLTPPAMRFTHG</sequence>
<gene>
    <name evidence="4" type="ORF">C1I99_14515</name>
</gene>
<evidence type="ECO:0000313" key="4">
    <source>
        <dbReference type="EMBL" id="PZF97936.1"/>
    </source>
</evidence>
<comment type="similarity">
    <text evidence="1">Belongs to the AB hydrolase superfamily.</text>
</comment>
<organism evidence="4 5">
    <name type="scientific">Micromonospora deserti</name>
    <dbReference type="NCBI Taxonomy" id="2070366"/>
    <lineage>
        <taxon>Bacteria</taxon>
        <taxon>Bacillati</taxon>
        <taxon>Actinomycetota</taxon>
        <taxon>Actinomycetes</taxon>
        <taxon>Micromonosporales</taxon>
        <taxon>Micromonosporaceae</taxon>
        <taxon>Micromonospora</taxon>
    </lineage>
</organism>
<dbReference type="GO" id="GO:0052689">
    <property type="term" value="F:carboxylic ester hydrolase activity"/>
    <property type="evidence" value="ECO:0007669"/>
    <property type="project" value="UniProtKB-ARBA"/>
</dbReference>
<evidence type="ECO:0000313" key="5">
    <source>
        <dbReference type="Proteomes" id="UP000248749"/>
    </source>
</evidence>
<dbReference type="InterPro" id="IPR029058">
    <property type="entry name" value="AB_hydrolase_fold"/>
</dbReference>
<dbReference type="EMBL" id="POUB01000085">
    <property type="protein sequence ID" value="PZF97936.1"/>
    <property type="molecule type" value="Genomic_DNA"/>
</dbReference>
<dbReference type="PANTHER" id="PTHR22946:SF9">
    <property type="entry name" value="POLYKETIDE TRANSFERASE AF380"/>
    <property type="match status" value="1"/>
</dbReference>
<evidence type="ECO:0000256" key="1">
    <source>
        <dbReference type="ARBA" id="ARBA00008645"/>
    </source>
</evidence>
<reference evidence="4 5" key="1">
    <citation type="submission" date="2018-01" db="EMBL/GenBank/DDBJ databases">
        <title>Draft genome sequence of Salinispora sp. 13K206.</title>
        <authorList>
            <person name="Sahin N."/>
            <person name="Saygin H."/>
            <person name="Ay H."/>
        </authorList>
    </citation>
    <scope>NUCLEOTIDE SEQUENCE [LARGE SCALE GENOMIC DNA]</scope>
    <source>
        <strain evidence="4 5">13K206</strain>
    </source>
</reference>
<name>A0A2W2DL91_9ACTN</name>
<dbReference type="Gene3D" id="3.40.50.1820">
    <property type="entry name" value="alpha/beta hydrolase"/>
    <property type="match status" value="1"/>
</dbReference>
<proteinExistence type="inferred from homology"/>
<dbReference type="Proteomes" id="UP000248749">
    <property type="component" value="Unassembled WGS sequence"/>
</dbReference>
<feature type="domain" description="Serine aminopeptidase S33" evidence="3">
    <location>
        <begin position="37"/>
        <end position="277"/>
    </location>
</feature>
<dbReference type="PANTHER" id="PTHR22946">
    <property type="entry name" value="DIENELACTONE HYDROLASE DOMAIN-CONTAINING PROTEIN-RELATED"/>
    <property type="match status" value="1"/>
</dbReference>
<dbReference type="InterPro" id="IPR050261">
    <property type="entry name" value="FrsA_esterase"/>
</dbReference>
<dbReference type="Pfam" id="PF12146">
    <property type="entry name" value="Hydrolase_4"/>
    <property type="match status" value="1"/>
</dbReference>
<accession>A0A2W2DL91</accession>
<dbReference type="SUPFAM" id="SSF53474">
    <property type="entry name" value="alpha/beta-Hydrolases"/>
    <property type="match status" value="1"/>
</dbReference>
<dbReference type="AlphaFoldDB" id="A0A2W2DL91"/>
<keyword evidence="5" id="KW-1185">Reference proteome</keyword>
<evidence type="ECO:0000259" key="3">
    <source>
        <dbReference type="Pfam" id="PF12146"/>
    </source>
</evidence>